<sequence length="215" mass="23424">MKVALVGASGFVGKAVLGELLQRNHQVTAIVLTQEEIAPQKGLDLIVGNVEDTDSFSNSVSGHDAVISAFNAGWKNPHLYQDFLKGSRSIQEGVIRSGVQRLLVSGGAGSLFLQGKQLVDLPEFPEQWKAGATAARDYLNELQQEEKLDWVFVSPAIEMHPGTSGHRKGTYRLGGDEPVFDQDGNSVISVEDLAVAIVDELEEPKYNKERFTVAY</sequence>
<dbReference type="EMBL" id="BAABBY010000002">
    <property type="protein sequence ID" value="GAA4199780.1"/>
    <property type="molecule type" value="Genomic_DNA"/>
</dbReference>
<dbReference type="Pfam" id="PF13460">
    <property type="entry name" value="NAD_binding_10"/>
    <property type="match status" value="1"/>
</dbReference>
<dbReference type="PANTHER" id="PTHR43355">
    <property type="entry name" value="FLAVIN REDUCTASE (NADPH)"/>
    <property type="match status" value="1"/>
</dbReference>
<protein>
    <submittedName>
        <fullName evidence="2">NAD(P)-dependent oxidoreductase</fullName>
    </submittedName>
</protein>
<name>A0ABP8B7W9_9SPHI</name>
<dbReference type="Proteomes" id="UP001501772">
    <property type="component" value="Unassembled WGS sequence"/>
</dbReference>
<gene>
    <name evidence="2" type="ORF">GCM10022289_10660</name>
</gene>
<accession>A0ABP8B7W9</accession>
<feature type="domain" description="NAD(P)-binding" evidence="1">
    <location>
        <begin position="7"/>
        <end position="204"/>
    </location>
</feature>
<evidence type="ECO:0000313" key="2">
    <source>
        <dbReference type="EMBL" id="GAA4199780.1"/>
    </source>
</evidence>
<reference evidence="3" key="1">
    <citation type="journal article" date="2019" name="Int. J. Syst. Evol. Microbiol.">
        <title>The Global Catalogue of Microorganisms (GCM) 10K type strain sequencing project: providing services to taxonomists for standard genome sequencing and annotation.</title>
        <authorList>
            <consortium name="The Broad Institute Genomics Platform"/>
            <consortium name="The Broad Institute Genome Sequencing Center for Infectious Disease"/>
            <person name="Wu L."/>
            <person name="Ma J."/>
        </authorList>
    </citation>
    <scope>NUCLEOTIDE SEQUENCE [LARGE SCALE GENOMIC DNA]</scope>
    <source>
        <strain evidence="3">JCM 17626</strain>
    </source>
</reference>
<dbReference type="PANTHER" id="PTHR43355:SF2">
    <property type="entry name" value="FLAVIN REDUCTASE (NADPH)"/>
    <property type="match status" value="1"/>
</dbReference>
<organism evidence="2 3">
    <name type="scientific">Pedobacter jeongneungensis</name>
    <dbReference type="NCBI Taxonomy" id="947309"/>
    <lineage>
        <taxon>Bacteria</taxon>
        <taxon>Pseudomonadati</taxon>
        <taxon>Bacteroidota</taxon>
        <taxon>Sphingobacteriia</taxon>
        <taxon>Sphingobacteriales</taxon>
        <taxon>Sphingobacteriaceae</taxon>
        <taxon>Pedobacter</taxon>
    </lineage>
</organism>
<dbReference type="RefSeq" id="WP_344850068.1">
    <property type="nucleotide sequence ID" value="NZ_BAABBY010000002.1"/>
</dbReference>
<keyword evidence="3" id="KW-1185">Reference proteome</keyword>
<proteinExistence type="predicted"/>
<dbReference type="Gene3D" id="3.40.50.720">
    <property type="entry name" value="NAD(P)-binding Rossmann-like Domain"/>
    <property type="match status" value="1"/>
</dbReference>
<dbReference type="InterPro" id="IPR016040">
    <property type="entry name" value="NAD(P)-bd_dom"/>
</dbReference>
<evidence type="ECO:0000259" key="1">
    <source>
        <dbReference type="Pfam" id="PF13460"/>
    </source>
</evidence>
<evidence type="ECO:0000313" key="3">
    <source>
        <dbReference type="Proteomes" id="UP001501772"/>
    </source>
</evidence>
<comment type="caution">
    <text evidence="2">The sequence shown here is derived from an EMBL/GenBank/DDBJ whole genome shotgun (WGS) entry which is preliminary data.</text>
</comment>
<dbReference type="SUPFAM" id="SSF51735">
    <property type="entry name" value="NAD(P)-binding Rossmann-fold domains"/>
    <property type="match status" value="1"/>
</dbReference>
<dbReference type="InterPro" id="IPR051606">
    <property type="entry name" value="Polyketide_Oxido-like"/>
</dbReference>
<dbReference type="InterPro" id="IPR036291">
    <property type="entry name" value="NAD(P)-bd_dom_sf"/>
</dbReference>